<dbReference type="RefSeq" id="WP_019402380.1">
    <property type="nucleotide sequence ID" value="NZ_JACIEN010000007.1"/>
</dbReference>
<organism evidence="1 2">
    <name type="scientific">Chelatococcus caeni</name>
    <dbReference type="NCBI Taxonomy" id="1348468"/>
    <lineage>
        <taxon>Bacteria</taxon>
        <taxon>Pseudomonadati</taxon>
        <taxon>Pseudomonadota</taxon>
        <taxon>Alphaproteobacteria</taxon>
        <taxon>Hyphomicrobiales</taxon>
        <taxon>Chelatococcaceae</taxon>
        <taxon>Chelatococcus</taxon>
    </lineage>
</organism>
<evidence type="ECO:0000313" key="2">
    <source>
        <dbReference type="Proteomes" id="UP000577362"/>
    </source>
</evidence>
<proteinExistence type="predicted"/>
<comment type="caution">
    <text evidence="1">The sequence shown here is derived from an EMBL/GenBank/DDBJ whole genome shotgun (WGS) entry which is preliminary data.</text>
</comment>
<reference evidence="1 2" key="1">
    <citation type="submission" date="2020-08" db="EMBL/GenBank/DDBJ databases">
        <title>Genomic Encyclopedia of Type Strains, Phase IV (KMG-IV): sequencing the most valuable type-strain genomes for metagenomic binning, comparative biology and taxonomic classification.</title>
        <authorList>
            <person name="Goeker M."/>
        </authorList>
    </citation>
    <scope>NUCLEOTIDE SEQUENCE [LARGE SCALE GENOMIC DNA]</scope>
    <source>
        <strain evidence="1 2">DSM 103737</strain>
    </source>
</reference>
<protein>
    <submittedName>
        <fullName evidence="1">Uncharacterized protein</fullName>
    </submittedName>
</protein>
<gene>
    <name evidence="1" type="ORF">GGR16_004500</name>
</gene>
<name>A0A840C7R2_9HYPH</name>
<dbReference type="AlphaFoldDB" id="A0A840C7R2"/>
<keyword evidence="2" id="KW-1185">Reference proteome</keyword>
<dbReference type="EMBL" id="JACIEN010000007">
    <property type="protein sequence ID" value="MBB4019449.1"/>
    <property type="molecule type" value="Genomic_DNA"/>
</dbReference>
<evidence type="ECO:0000313" key="1">
    <source>
        <dbReference type="EMBL" id="MBB4019449.1"/>
    </source>
</evidence>
<dbReference type="Proteomes" id="UP000577362">
    <property type="component" value="Unassembled WGS sequence"/>
</dbReference>
<sequence>MLNDLRTRPKPVTTRAQSEARENAFRRFLFDTHPAYHEWREKRDAASFEFQIEAERKFPNPASADKAEKEHLRLLRAWVRRNPNPLYQEEIERLREEFDRAYRPTRWDAIG</sequence>
<accession>A0A840C7R2</accession>